<evidence type="ECO:0000313" key="3">
    <source>
        <dbReference type="Proteomes" id="UP000799444"/>
    </source>
</evidence>
<dbReference type="SUPFAM" id="SSF52266">
    <property type="entry name" value="SGNH hydrolase"/>
    <property type="match status" value="1"/>
</dbReference>
<dbReference type="Proteomes" id="UP000799444">
    <property type="component" value="Unassembled WGS sequence"/>
</dbReference>
<dbReference type="InterPro" id="IPR045136">
    <property type="entry name" value="Iah1-like"/>
</dbReference>
<dbReference type="PANTHER" id="PTHR14209:SF19">
    <property type="entry name" value="ISOAMYL ACETATE-HYDROLYZING ESTERASE 1 HOMOLOG"/>
    <property type="match status" value="1"/>
</dbReference>
<comment type="caution">
    <text evidence="2">The sequence shown here is derived from an EMBL/GenBank/DDBJ whole genome shotgun (WGS) entry which is preliminary data.</text>
</comment>
<feature type="domain" description="SGNH hydrolase-type esterase" evidence="1">
    <location>
        <begin position="10"/>
        <end position="212"/>
    </location>
</feature>
<organism evidence="2 3">
    <name type="scientific">Polyplosphaeria fusca</name>
    <dbReference type="NCBI Taxonomy" id="682080"/>
    <lineage>
        <taxon>Eukaryota</taxon>
        <taxon>Fungi</taxon>
        <taxon>Dikarya</taxon>
        <taxon>Ascomycota</taxon>
        <taxon>Pezizomycotina</taxon>
        <taxon>Dothideomycetes</taxon>
        <taxon>Pleosporomycetidae</taxon>
        <taxon>Pleosporales</taxon>
        <taxon>Tetraplosphaeriaceae</taxon>
        <taxon>Polyplosphaeria</taxon>
    </lineage>
</organism>
<dbReference type="InterPro" id="IPR036514">
    <property type="entry name" value="SGNH_hydro_sf"/>
</dbReference>
<reference evidence="2" key="1">
    <citation type="journal article" date="2020" name="Stud. Mycol.">
        <title>101 Dothideomycetes genomes: a test case for predicting lifestyles and emergence of pathogens.</title>
        <authorList>
            <person name="Haridas S."/>
            <person name="Albert R."/>
            <person name="Binder M."/>
            <person name="Bloem J."/>
            <person name="Labutti K."/>
            <person name="Salamov A."/>
            <person name="Andreopoulos B."/>
            <person name="Baker S."/>
            <person name="Barry K."/>
            <person name="Bills G."/>
            <person name="Bluhm B."/>
            <person name="Cannon C."/>
            <person name="Castanera R."/>
            <person name="Culley D."/>
            <person name="Daum C."/>
            <person name="Ezra D."/>
            <person name="Gonzalez J."/>
            <person name="Henrissat B."/>
            <person name="Kuo A."/>
            <person name="Liang C."/>
            <person name="Lipzen A."/>
            <person name="Lutzoni F."/>
            <person name="Magnuson J."/>
            <person name="Mondo S."/>
            <person name="Nolan M."/>
            <person name="Ohm R."/>
            <person name="Pangilinan J."/>
            <person name="Park H.-J."/>
            <person name="Ramirez L."/>
            <person name="Alfaro M."/>
            <person name="Sun H."/>
            <person name="Tritt A."/>
            <person name="Yoshinaga Y."/>
            <person name="Zwiers L.-H."/>
            <person name="Turgeon B."/>
            <person name="Goodwin S."/>
            <person name="Spatafora J."/>
            <person name="Crous P."/>
            <person name="Grigoriev I."/>
        </authorList>
    </citation>
    <scope>NUCLEOTIDE SEQUENCE</scope>
    <source>
        <strain evidence="2">CBS 125425</strain>
    </source>
</reference>
<dbReference type="InterPro" id="IPR013830">
    <property type="entry name" value="SGNH_hydro"/>
</dbReference>
<dbReference type="PANTHER" id="PTHR14209">
    <property type="entry name" value="ISOAMYL ACETATE-HYDROLYZING ESTERASE 1"/>
    <property type="match status" value="1"/>
</dbReference>
<dbReference type="Pfam" id="PF13472">
    <property type="entry name" value="Lipase_GDSL_2"/>
    <property type="match status" value="1"/>
</dbReference>
<evidence type="ECO:0000313" key="2">
    <source>
        <dbReference type="EMBL" id="KAF2732116.1"/>
    </source>
</evidence>
<gene>
    <name evidence="2" type="ORF">EJ04DRAFT_514143</name>
</gene>
<dbReference type="CDD" id="cd01838">
    <property type="entry name" value="Isoamyl_acetate_hydrolase_like"/>
    <property type="match status" value="1"/>
</dbReference>
<sequence length="255" mass="28394">MAAFYDQFLLFGDSITQDASNQQRGFGFAAALQHAYIRRLDVVNRGLSGYNTRQALKVLPAIIPSPEQARIRFLAVFFGANDAAVPHSETKQHIPLDEYKANLRKILTHPAVTAHNARIILVAPPPVNEHLFDPVNRVAAGTKQYADAAVQIGVELSVPVVNLWEAFMVKTGWEADQWKIGQPIPGSLNVAQNDALVELMYDGLHFNPAGYDVLFQEMQKLIAATWPDQVPEKLPMVLPAWNDAVAWEAYDHNHH</sequence>
<dbReference type="OrthoDB" id="671439at2759"/>
<dbReference type="GO" id="GO:0016787">
    <property type="term" value="F:hydrolase activity"/>
    <property type="evidence" value="ECO:0007669"/>
    <property type="project" value="UniProtKB-KW"/>
</dbReference>
<proteinExistence type="predicted"/>
<accession>A0A9P4QWA8</accession>
<name>A0A9P4QWA8_9PLEO</name>
<keyword evidence="3" id="KW-1185">Reference proteome</keyword>
<dbReference type="AlphaFoldDB" id="A0A9P4QWA8"/>
<evidence type="ECO:0000259" key="1">
    <source>
        <dbReference type="Pfam" id="PF13472"/>
    </source>
</evidence>
<protein>
    <submittedName>
        <fullName evidence="2">SGNH hydrolase</fullName>
    </submittedName>
</protein>
<keyword evidence="2" id="KW-0378">Hydrolase</keyword>
<dbReference type="EMBL" id="ML996183">
    <property type="protein sequence ID" value="KAF2732116.1"/>
    <property type="molecule type" value="Genomic_DNA"/>
</dbReference>
<dbReference type="Gene3D" id="3.40.50.1110">
    <property type="entry name" value="SGNH hydrolase"/>
    <property type="match status" value="1"/>
</dbReference>